<evidence type="ECO:0000313" key="2">
    <source>
        <dbReference type="Proteomes" id="UP001319861"/>
    </source>
</evidence>
<proteinExistence type="predicted"/>
<gene>
    <name evidence="1" type="ORF">SCMU_14120</name>
</gene>
<organism evidence="1 2">
    <name type="scientific">Sinomonas cyclohexanicum</name>
    <name type="common">Corynebacterium cyclohexanicum</name>
    <dbReference type="NCBI Taxonomy" id="322009"/>
    <lineage>
        <taxon>Bacteria</taxon>
        <taxon>Bacillati</taxon>
        <taxon>Actinomycetota</taxon>
        <taxon>Actinomycetes</taxon>
        <taxon>Micrococcales</taxon>
        <taxon>Micrococcaceae</taxon>
        <taxon>Sinomonas</taxon>
    </lineage>
</organism>
<sequence length="62" mass="6985">MATTTKTHITNCVDCGRFTRPDCFGCCPTCSPDHQANNTADRLPAPRDYMGRQWLTNADRNH</sequence>
<dbReference type="Proteomes" id="UP001319861">
    <property type="component" value="Chromosome"/>
</dbReference>
<protein>
    <submittedName>
        <fullName evidence="1">Uncharacterized protein</fullName>
    </submittedName>
</protein>
<dbReference type="RefSeq" id="WP_229232297.1">
    <property type="nucleotide sequence ID" value="NZ_AP024525.1"/>
</dbReference>
<keyword evidence="2" id="KW-1185">Reference proteome</keyword>
<dbReference type="EMBL" id="AP024525">
    <property type="protein sequence ID" value="BCT75570.1"/>
    <property type="molecule type" value="Genomic_DNA"/>
</dbReference>
<reference evidence="1 2" key="1">
    <citation type="journal article" date="2021" name="J. Biosci. Bioeng.">
        <title>Identification and characterization of a chc gene cluster responsible for the aromatization pathway of cyclohexanecarboxylate degradation in Sinomonas cyclohexanicum ATCC 51369.</title>
        <authorList>
            <person name="Yamamoto T."/>
            <person name="Hasegawa Y."/>
            <person name="Lau P.C.K."/>
            <person name="Iwaki H."/>
        </authorList>
    </citation>
    <scope>NUCLEOTIDE SEQUENCE [LARGE SCALE GENOMIC DNA]</scope>
    <source>
        <strain evidence="1 2">ATCC 51369</strain>
    </source>
</reference>
<evidence type="ECO:0000313" key="1">
    <source>
        <dbReference type="EMBL" id="BCT75570.1"/>
    </source>
</evidence>
<accession>A0ABN6FFC8</accession>
<name>A0ABN6FFC8_SINCY</name>